<name>A0AAV9VLG7_9PEZI</name>
<dbReference type="Pfam" id="PF05193">
    <property type="entry name" value="Peptidase_M16_C"/>
    <property type="match status" value="1"/>
</dbReference>
<dbReference type="GO" id="GO:0005743">
    <property type="term" value="C:mitochondrial inner membrane"/>
    <property type="evidence" value="ECO:0007669"/>
    <property type="project" value="UniProtKB-SubCell"/>
</dbReference>
<proteinExistence type="inferred from homology"/>
<evidence type="ECO:0000256" key="9">
    <source>
        <dbReference type="ARBA" id="ARBA00038146"/>
    </source>
</evidence>
<dbReference type="AlphaFoldDB" id="A0AAV9VLG7"/>
<evidence type="ECO:0000256" key="5">
    <source>
        <dbReference type="ARBA" id="ARBA00022946"/>
    </source>
</evidence>
<comment type="subcellular location">
    <subcellularLocation>
        <location evidence="1">Mitochondrion inner membrane</location>
        <topology evidence="1">Peripheral membrane protein</topology>
        <orientation evidence="1">Matrix side</orientation>
    </subcellularLocation>
</comment>
<keyword evidence="5" id="KW-0809">Transit peptide</keyword>
<keyword evidence="15" id="KW-1185">Reference proteome</keyword>
<dbReference type="Proteomes" id="UP001373714">
    <property type="component" value="Unassembled WGS sequence"/>
</dbReference>
<dbReference type="Gene3D" id="3.30.830.10">
    <property type="entry name" value="Metalloenzyme, LuxS/M16 peptidase-like"/>
    <property type="match status" value="2"/>
</dbReference>
<keyword evidence="2" id="KW-0813">Transport</keyword>
<evidence type="ECO:0000313" key="14">
    <source>
        <dbReference type="EMBL" id="KAK6361652.1"/>
    </source>
</evidence>
<evidence type="ECO:0000259" key="13">
    <source>
        <dbReference type="Pfam" id="PF05193"/>
    </source>
</evidence>
<dbReference type="SUPFAM" id="SSF63411">
    <property type="entry name" value="LuxS/MPP-like metallohydrolase"/>
    <property type="match status" value="2"/>
</dbReference>
<dbReference type="FunFam" id="3.30.830.10:FF:000039">
    <property type="entry name" value="Ubiquinol-cytochrome c reductase core subunit 2"/>
    <property type="match status" value="1"/>
</dbReference>
<dbReference type="InterPro" id="IPR007863">
    <property type="entry name" value="Peptidase_M16_C"/>
</dbReference>
<dbReference type="GO" id="GO:0046872">
    <property type="term" value="F:metal ion binding"/>
    <property type="evidence" value="ECO:0007669"/>
    <property type="project" value="InterPro"/>
</dbReference>
<gene>
    <name evidence="14" type="primary">QCR2</name>
    <name evidence="14" type="ORF">TWF730_005369</name>
</gene>
<comment type="caution">
    <text evidence="14">The sequence shown here is derived from an EMBL/GenBank/DDBJ whole genome shotgun (WGS) entry which is preliminary data.</text>
</comment>
<keyword evidence="8" id="KW-0472">Membrane</keyword>
<dbReference type="FunFam" id="3.30.830.10:FF:000021">
    <property type="entry name" value="Cytochrome b-c1 complex subunit 2"/>
    <property type="match status" value="1"/>
</dbReference>
<keyword evidence="7" id="KW-0496">Mitochondrion</keyword>
<feature type="domain" description="Peptidase M16 N-terminal" evidence="12">
    <location>
        <begin position="123"/>
        <end position="257"/>
    </location>
</feature>
<sequence length="523" mass="55926">MEIRFAPTKQRPRKILLDIRDVRFRKNSPDSESSSPVPDIDIDISLPFTNSISLQPLLLDLTQPVPFTQSAVPMFPVRNAVARGASRQWLRPSSLSLQQSRSFASPASAPFTYEVSQAAGTKVVSKDTGSPTASLAVVIKAGSRYQPLPGLSHALEHFAFKSTLKRSALFITREVELMGGVLETSLSRENIVYKARFLRNDLPYFTELLGDIVTRAKFVPYEYSERVIPTMEAEVADAYSDPSFVALEAAHASAYHHGLGLDKLSVVRKSFGVEEISAFASAAFNQSNLAVVGSGVPHAELTKHTTEFFADVAPGETLKAHAPTYYGGESRAWSRSGNAVVIAFPGSAGGPGFKAELNILSYILGGKSTIKWSAGNSLLGKVAEKYPGVNAVSKNVAYSDTGLFYVAVDGPAPTLVKALPDIVNAIKSVSSITAEDLKRAIQNAKFDFYTAAEENALSMEAIGQSIIATGKVPQVQESIKALESVTLDSVKKAASTILAGKAAVGTVGDLHILPYASDIGLNV</sequence>
<dbReference type="InterPro" id="IPR011765">
    <property type="entry name" value="Pept_M16_N"/>
</dbReference>
<keyword evidence="4" id="KW-0999">Mitochondrion inner membrane</keyword>
<keyword evidence="3" id="KW-0679">Respiratory chain</keyword>
<dbReference type="Pfam" id="PF00675">
    <property type="entry name" value="Peptidase_M16"/>
    <property type="match status" value="1"/>
</dbReference>
<protein>
    <recommendedName>
        <fullName evidence="10">Cytochrome b-c1 complex subunit 2, mitochondrial</fullName>
    </recommendedName>
    <alternativeName>
        <fullName evidence="11">Core protein II</fullName>
    </alternativeName>
</protein>
<evidence type="ECO:0000256" key="8">
    <source>
        <dbReference type="ARBA" id="ARBA00023136"/>
    </source>
</evidence>
<evidence type="ECO:0000256" key="10">
    <source>
        <dbReference type="ARBA" id="ARBA00040751"/>
    </source>
</evidence>
<evidence type="ECO:0000256" key="7">
    <source>
        <dbReference type="ARBA" id="ARBA00023128"/>
    </source>
</evidence>
<dbReference type="PANTHER" id="PTHR11851">
    <property type="entry name" value="METALLOPROTEASE"/>
    <property type="match status" value="1"/>
</dbReference>
<evidence type="ECO:0000256" key="6">
    <source>
        <dbReference type="ARBA" id="ARBA00022982"/>
    </source>
</evidence>
<organism evidence="14 15">
    <name type="scientific">Orbilia blumenaviensis</name>
    <dbReference type="NCBI Taxonomy" id="1796055"/>
    <lineage>
        <taxon>Eukaryota</taxon>
        <taxon>Fungi</taxon>
        <taxon>Dikarya</taxon>
        <taxon>Ascomycota</taxon>
        <taxon>Pezizomycotina</taxon>
        <taxon>Orbiliomycetes</taxon>
        <taxon>Orbiliales</taxon>
        <taxon>Orbiliaceae</taxon>
        <taxon>Orbilia</taxon>
    </lineage>
</organism>
<evidence type="ECO:0000259" key="12">
    <source>
        <dbReference type="Pfam" id="PF00675"/>
    </source>
</evidence>
<evidence type="ECO:0000256" key="2">
    <source>
        <dbReference type="ARBA" id="ARBA00022448"/>
    </source>
</evidence>
<comment type="similarity">
    <text evidence="9">Belongs to the peptidase M16 family. UQCRC2/QCR2 subfamily.</text>
</comment>
<feature type="domain" description="Peptidase M16 C-terminal" evidence="13">
    <location>
        <begin position="273"/>
        <end position="443"/>
    </location>
</feature>
<evidence type="ECO:0000256" key="1">
    <source>
        <dbReference type="ARBA" id="ARBA00004443"/>
    </source>
</evidence>
<evidence type="ECO:0000256" key="11">
    <source>
        <dbReference type="ARBA" id="ARBA00041372"/>
    </source>
</evidence>
<keyword evidence="6" id="KW-0249">Electron transport</keyword>
<accession>A0AAV9VLG7</accession>
<dbReference type="InterPro" id="IPR050361">
    <property type="entry name" value="MPP/UQCRC_Complex"/>
</dbReference>
<evidence type="ECO:0000256" key="3">
    <source>
        <dbReference type="ARBA" id="ARBA00022660"/>
    </source>
</evidence>
<dbReference type="PANTHER" id="PTHR11851:SF209">
    <property type="entry name" value="CYTOCHROME B-C1 COMPLEX SUBUNIT 2, MITOCHONDRIAL"/>
    <property type="match status" value="1"/>
</dbReference>
<reference evidence="14 15" key="1">
    <citation type="submission" date="2019-10" db="EMBL/GenBank/DDBJ databases">
        <authorList>
            <person name="Palmer J.M."/>
        </authorList>
    </citation>
    <scope>NUCLEOTIDE SEQUENCE [LARGE SCALE GENOMIC DNA]</scope>
    <source>
        <strain evidence="14 15">TWF730</strain>
    </source>
</reference>
<dbReference type="InterPro" id="IPR011249">
    <property type="entry name" value="Metalloenz_LuxS/M16"/>
</dbReference>
<dbReference type="EMBL" id="JAVHNS010000002">
    <property type="protein sequence ID" value="KAK6361652.1"/>
    <property type="molecule type" value="Genomic_DNA"/>
</dbReference>
<evidence type="ECO:0000256" key="4">
    <source>
        <dbReference type="ARBA" id="ARBA00022792"/>
    </source>
</evidence>
<evidence type="ECO:0000313" key="15">
    <source>
        <dbReference type="Proteomes" id="UP001373714"/>
    </source>
</evidence>